<dbReference type="Gene3D" id="3.30.70.20">
    <property type="match status" value="1"/>
</dbReference>
<keyword evidence="7" id="KW-1133">Transmembrane helix</keyword>
<evidence type="ECO:0000313" key="10">
    <source>
        <dbReference type="Proteomes" id="UP001249505"/>
    </source>
</evidence>
<evidence type="ECO:0000256" key="6">
    <source>
        <dbReference type="ARBA" id="ARBA00023136"/>
    </source>
</evidence>
<comment type="subcellular location">
    <subcellularLocation>
        <location evidence="1">Cell membrane</location>
    </subcellularLocation>
</comment>
<proteinExistence type="predicted"/>
<protein>
    <submittedName>
        <fullName evidence="9">4Fe-4S binding protein</fullName>
    </submittedName>
</protein>
<keyword evidence="3" id="KW-0479">Metal-binding</keyword>
<keyword evidence="2" id="KW-1003">Cell membrane</keyword>
<dbReference type="PROSITE" id="PS00198">
    <property type="entry name" value="4FE4S_FER_1"/>
    <property type="match status" value="1"/>
</dbReference>
<evidence type="ECO:0000256" key="3">
    <source>
        <dbReference type="ARBA" id="ARBA00022723"/>
    </source>
</evidence>
<dbReference type="RefSeq" id="WP_311900607.1">
    <property type="nucleotide sequence ID" value="NZ_JAUOES010000028.1"/>
</dbReference>
<evidence type="ECO:0000256" key="7">
    <source>
        <dbReference type="SAM" id="Phobius"/>
    </source>
</evidence>
<dbReference type="InterPro" id="IPR017896">
    <property type="entry name" value="4Fe4S_Fe-S-bd"/>
</dbReference>
<evidence type="ECO:0000256" key="2">
    <source>
        <dbReference type="ARBA" id="ARBA00022475"/>
    </source>
</evidence>
<feature type="transmembrane region" description="Helical" evidence="7">
    <location>
        <begin position="240"/>
        <end position="264"/>
    </location>
</feature>
<evidence type="ECO:0000259" key="8">
    <source>
        <dbReference type="PROSITE" id="PS51379"/>
    </source>
</evidence>
<feature type="transmembrane region" description="Helical" evidence="7">
    <location>
        <begin position="206"/>
        <end position="228"/>
    </location>
</feature>
<feature type="transmembrane region" description="Helical" evidence="7">
    <location>
        <begin position="7"/>
        <end position="24"/>
    </location>
</feature>
<feature type="transmembrane region" description="Helical" evidence="7">
    <location>
        <begin position="44"/>
        <end position="66"/>
    </location>
</feature>
<sequence length="404" mass="44560">MTFIESLTLMLALMYLASLSYWSGQKWGAVVTLLLSVSAVAISLYWPLALGLIIALPLALVGHKFAPDSFKGEIKNNTLREGTQHVLALSLLLVAVQYTINTVLLKQGITPWLMRPDVVDAFLPIAGGIELKAIVSLNLWDQTHPAAAVMLAAVLLTGLLCKRAFCGWACPLGLAGEYLYAVRKRFIKSELTPPAWLDWPLRMLKYLLLLGLCYIVIGMPSESIPYYLEGNYHKIADLKMALFFLTPSLITLFVFALILALAAWRRQGFCRYLCPYGAMLGILSFASPLKIRRDTQHCLIEAKGMKCDKCTRACPANIIVHTKTTVRSDECQACMRCVAACPKSAALGLGLKSGHRLGHKGLLALVLIALFILPLGAYLAGFWHSQTPDNIRMELFQVIDRVGH</sequence>
<gene>
    <name evidence="9" type="ORF">Q4Q50_18840</name>
</gene>
<dbReference type="PANTHER" id="PTHR30224:SF4">
    <property type="entry name" value="ELECTRON TRANSPORT PROTEIN YCCM-RELATED"/>
    <property type="match status" value="1"/>
</dbReference>
<dbReference type="EMBL" id="JAUOES010000028">
    <property type="protein sequence ID" value="MDT3282339.1"/>
    <property type="molecule type" value="Genomic_DNA"/>
</dbReference>
<evidence type="ECO:0000256" key="5">
    <source>
        <dbReference type="ARBA" id="ARBA00023014"/>
    </source>
</evidence>
<keyword evidence="4" id="KW-0408">Iron</keyword>
<dbReference type="Pfam" id="PF12801">
    <property type="entry name" value="Fer4_5"/>
    <property type="match status" value="2"/>
</dbReference>
<feature type="domain" description="4Fe-4S ferredoxin-type" evidence="8">
    <location>
        <begin position="322"/>
        <end position="352"/>
    </location>
</feature>
<evidence type="ECO:0000256" key="1">
    <source>
        <dbReference type="ARBA" id="ARBA00004236"/>
    </source>
</evidence>
<dbReference type="InterPro" id="IPR036259">
    <property type="entry name" value="MFS_trans_sf"/>
</dbReference>
<comment type="caution">
    <text evidence="9">The sequence shown here is derived from an EMBL/GenBank/DDBJ whole genome shotgun (WGS) entry which is preliminary data.</text>
</comment>
<name>A0ABU3G3W4_9GAMM</name>
<dbReference type="Proteomes" id="UP001249505">
    <property type="component" value="Unassembled WGS sequence"/>
</dbReference>
<dbReference type="Pfam" id="PF13237">
    <property type="entry name" value="Fer4_10"/>
    <property type="match status" value="1"/>
</dbReference>
<keyword evidence="6 7" id="KW-0472">Membrane</keyword>
<evidence type="ECO:0000256" key="4">
    <source>
        <dbReference type="ARBA" id="ARBA00023004"/>
    </source>
</evidence>
<evidence type="ECO:0000313" key="9">
    <source>
        <dbReference type="EMBL" id="MDT3282339.1"/>
    </source>
</evidence>
<organism evidence="9 10">
    <name type="scientific">Shewanella scandinavica</name>
    <dbReference type="NCBI Taxonomy" id="3063538"/>
    <lineage>
        <taxon>Bacteria</taxon>
        <taxon>Pseudomonadati</taxon>
        <taxon>Pseudomonadota</taxon>
        <taxon>Gammaproteobacteria</taxon>
        <taxon>Alteromonadales</taxon>
        <taxon>Shewanellaceae</taxon>
        <taxon>Shewanella</taxon>
    </lineage>
</organism>
<dbReference type="PANTHER" id="PTHR30224">
    <property type="entry name" value="ELECTRON TRANSPORT PROTEIN"/>
    <property type="match status" value="1"/>
</dbReference>
<dbReference type="InterPro" id="IPR017900">
    <property type="entry name" value="4Fe4S_Fe_S_CS"/>
</dbReference>
<dbReference type="SUPFAM" id="SSF54862">
    <property type="entry name" value="4Fe-4S ferredoxins"/>
    <property type="match status" value="1"/>
</dbReference>
<dbReference type="PROSITE" id="PS51379">
    <property type="entry name" value="4FE4S_FER_2"/>
    <property type="match status" value="1"/>
</dbReference>
<keyword evidence="7" id="KW-0812">Transmembrane</keyword>
<accession>A0ABU3G3W4</accession>
<dbReference type="InterPro" id="IPR052378">
    <property type="entry name" value="NosR_regulator"/>
</dbReference>
<dbReference type="SUPFAM" id="SSF103473">
    <property type="entry name" value="MFS general substrate transporter"/>
    <property type="match status" value="1"/>
</dbReference>
<feature type="transmembrane region" description="Helical" evidence="7">
    <location>
        <begin position="86"/>
        <end position="105"/>
    </location>
</feature>
<keyword evidence="10" id="KW-1185">Reference proteome</keyword>
<reference evidence="9 10" key="1">
    <citation type="submission" date="2023-07" db="EMBL/GenBank/DDBJ databases">
        <title>Novel Shewanella species isolated from Baltic Sea sediments.</title>
        <authorList>
            <person name="Martin-Rodriguez A.J."/>
        </authorList>
    </citation>
    <scope>NUCLEOTIDE SEQUENCE [LARGE SCALE GENOMIC DNA]</scope>
    <source>
        <strain evidence="9 10">SP2S1-2</strain>
    </source>
</reference>
<feature type="transmembrane region" description="Helical" evidence="7">
    <location>
        <begin position="146"/>
        <end position="165"/>
    </location>
</feature>
<keyword evidence="5" id="KW-0411">Iron-sulfur</keyword>
<feature type="transmembrane region" description="Helical" evidence="7">
    <location>
        <begin position="362"/>
        <end position="383"/>
    </location>
</feature>